<feature type="compositionally biased region" description="Basic and acidic residues" evidence="1">
    <location>
        <begin position="779"/>
        <end position="793"/>
    </location>
</feature>
<keyword evidence="2" id="KW-1133">Transmembrane helix</keyword>
<evidence type="ECO:0008006" key="5">
    <source>
        <dbReference type="Google" id="ProtNLM"/>
    </source>
</evidence>
<keyword evidence="2" id="KW-0812">Transmembrane</keyword>
<protein>
    <recommendedName>
        <fullName evidence="5">GW182 middle domain-containing protein</fullName>
    </recommendedName>
</protein>
<feature type="compositionally biased region" description="Polar residues" evidence="1">
    <location>
        <begin position="733"/>
        <end position="754"/>
    </location>
</feature>
<name>A0A238BNB6_9BILA</name>
<accession>A0A238BNB6</accession>
<dbReference type="EMBL" id="KZ270248">
    <property type="protein sequence ID" value="OZC06048.1"/>
    <property type="molecule type" value="Genomic_DNA"/>
</dbReference>
<organism evidence="3 4">
    <name type="scientific">Onchocerca flexuosa</name>
    <dbReference type="NCBI Taxonomy" id="387005"/>
    <lineage>
        <taxon>Eukaryota</taxon>
        <taxon>Metazoa</taxon>
        <taxon>Ecdysozoa</taxon>
        <taxon>Nematoda</taxon>
        <taxon>Chromadorea</taxon>
        <taxon>Rhabditida</taxon>
        <taxon>Spirurina</taxon>
        <taxon>Spiruromorpha</taxon>
        <taxon>Filarioidea</taxon>
        <taxon>Onchocercidae</taxon>
        <taxon>Onchocerca</taxon>
    </lineage>
</organism>
<evidence type="ECO:0000313" key="3">
    <source>
        <dbReference type="EMBL" id="OZC06048.1"/>
    </source>
</evidence>
<feature type="compositionally biased region" description="Low complexity" evidence="1">
    <location>
        <begin position="429"/>
        <end position="440"/>
    </location>
</feature>
<evidence type="ECO:0000256" key="1">
    <source>
        <dbReference type="SAM" id="MobiDB-lite"/>
    </source>
</evidence>
<proteinExistence type="predicted"/>
<evidence type="ECO:0000256" key="2">
    <source>
        <dbReference type="SAM" id="Phobius"/>
    </source>
</evidence>
<gene>
    <name evidence="3" type="ORF">X798_06968</name>
</gene>
<dbReference type="AlphaFoldDB" id="A0A238BNB6"/>
<keyword evidence="4" id="KW-1185">Reference proteome</keyword>
<dbReference type="Proteomes" id="UP000242913">
    <property type="component" value="Unassembled WGS sequence"/>
</dbReference>
<keyword evidence="2" id="KW-0472">Membrane</keyword>
<feature type="region of interest" description="Disordered" evidence="1">
    <location>
        <begin position="643"/>
        <end position="664"/>
    </location>
</feature>
<feature type="transmembrane region" description="Helical" evidence="2">
    <location>
        <begin position="12"/>
        <end position="31"/>
    </location>
</feature>
<sequence length="1077" mass="116665">MRPRTIRQHPEWSLVMRIYIYVCICMSFTYIQRIDRIASRVRVGGRMSVRKSSKEIETKGDAAVGRAHCCLHLLHLSSPFGIAEAYEMDDWIINATQFVHVINFFHVTPPRYQLLPRFSSRYQFLSCCQLPRVRVNDQRGGTGNQQRWLDHHQAQQWNTQGAQWGPHVAGGPSPPHPWPLTAAAQQWPGTPSPNTGTGGSTYAEHAKKNMFVRSGQGQVQGRYDQQQQQWNQVKVDQQTPWDTSSLAGFSSMHGTSDAKLSAAEWGSAGAPNTRWVPPATQWPVPAATSSATGPDWATAAAVLITSKFALQYDPNPQTPGPWVAPQPQEMNNDMMWHDPNPKQKKVQRDTGTAIWGDPSQQPVEIKRWKEAEVDDYSHIQSAMPSGGDWNIITISSNGSTICTGVNGGISGGPGTGHATSSCCSATGTNVSTPTTTGNGPWPDGSRPEPSSAGHQERWQQQPNVWNDKLDNVSDNHHPPDLISGPPVGGIGIHGLLDNAVIRSDIGGNGITGTTSYTSLTQQIADRIRIAVSKGLIDVSMLNRPLPQGALVVLNALLQKFPKLEQAQQEYQQVMRAMSSPAQKVESERLAVEISGLQHEIIQLRNSMNEQLMKVRSNPLINGTLAPAQQQDGQSRLQQWKQANTTNTQDCNSDKMGAPSSDPNVSGLITGTQLLSIDGKIEWKVGSLDWSPPASGTGDKGKKLSYIFDSLICFDSVVMSYLTTADISDKDDPSSNSGEKQHQGTSSSTNQSCNGTPTPQQSQTQAQAVPVDDGPQEFVPGKKWEWRDPNKVAEDPNATPGTCKPNPLLTTGSAAQPFYLYGSNTTNSSPQGSTATNASSTVTTTANYLNDLQTINRSPSAGYLGWNSGAANPVPFATNDMWPTVTTGSAIRQSRVASGPAGIGSFGHAAVRSGPVTNAGLPVGPYQRSNLSPFGLQQPQQQQWIFVQLHGVNEKQVQMLCQKVGQVVHAFCPHGAPFLCVKFIEPAEEIMRRLKAEAPFLQVKAVMESEMDRLLKPRAALSYGGPLGPAGAATEQWMFGAGAVTAMLPNCASNNTDALPQQPHFHAADTASDLTRPF</sequence>
<dbReference type="OrthoDB" id="5919166at2759"/>
<evidence type="ECO:0000313" key="4">
    <source>
        <dbReference type="Proteomes" id="UP000242913"/>
    </source>
</evidence>
<feature type="region of interest" description="Disordered" evidence="1">
    <location>
        <begin position="726"/>
        <end position="808"/>
    </location>
</feature>
<feature type="region of interest" description="Disordered" evidence="1">
    <location>
        <begin position="429"/>
        <end position="459"/>
    </location>
</feature>
<reference evidence="3 4" key="1">
    <citation type="submission" date="2015-12" db="EMBL/GenBank/DDBJ databases">
        <title>Draft genome of the nematode, Onchocerca flexuosa.</title>
        <authorList>
            <person name="Mitreva M."/>
        </authorList>
    </citation>
    <scope>NUCLEOTIDE SEQUENCE [LARGE SCALE GENOMIC DNA]</scope>
    <source>
        <strain evidence="3">Red Deer</strain>
    </source>
</reference>
<feature type="compositionally biased region" description="Low complexity" evidence="1">
    <location>
        <begin position="755"/>
        <end position="770"/>
    </location>
</feature>